<proteinExistence type="predicted"/>
<reference evidence="1" key="1">
    <citation type="submission" date="2021-09" db="EMBL/GenBank/DDBJ databases">
        <title>The genome of Mauremys mutica provides insights into the evolution of semi-aquatic lifestyle.</title>
        <authorList>
            <person name="Gong S."/>
            <person name="Gao Y."/>
        </authorList>
    </citation>
    <scope>NUCLEOTIDE SEQUENCE</scope>
    <source>
        <strain evidence="1">MM-2020</strain>
        <tissue evidence="1">Muscle</tissue>
    </source>
</reference>
<protein>
    <submittedName>
        <fullName evidence="1">Uncharacterized protein</fullName>
    </submittedName>
</protein>
<evidence type="ECO:0000313" key="2">
    <source>
        <dbReference type="Proteomes" id="UP000827986"/>
    </source>
</evidence>
<dbReference type="Proteomes" id="UP000827986">
    <property type="component" value="Unassembled WGS sequence"/>
</dbReference>
<gene>
    <name evidence="1" type="ORF">KIL84_017675</name>
</gene>
<dbReference type="AlphaFoldDB" id="A0A9D4AYU9"/>
<organism evidence="1 2">
    <name type="scientific">Mauremys mutica</name>
    <name type="common">yellowpond turtle</name>
    <dbReference type="NCBI Taxonomy" id="74926"/>
    <lineage>
        <taxon>Eukaryota</taxon>
        <taxon>Metazoa</taxon>
        <taxon>Chordata</taxon>
        <taxon>Craniata</taxon>
        <taxon>Vertebrata</taxon>
        <taxon>Euteleostomi</taxon>
        <taxon>Archelosauria</taxon>
        <taxon>Testudinata</taxon>
        <taxon>Testudines</taxon>
        <taxon>Cryptodira</taxon>
        <taxon>Durocryptodira</taxon>
        <taxon>Testudinoidea</taxon>
        <taxon>Geoemydidae</taxon>
        <taxon>Geoemydinae</taxon>
        <taxon>Mauremys</taxon>
    </lineage>
</organism>
<evidence type="ECO:0000313" key="1">
    <source>
        <dbReference type="EMBL" id="KAH1173836.1"/>
    </source>
</evidence>
<sequence length="148" mass="16671">MRPQNTSVYILQTKPVGSPVHTSMLKADILVNTSVPIYAAISLKRGLSAISNYTSVSKWLMKTSHTGDDRNMFLFFQSTFGSAVCAVCTSIPPLARWVFHMLTGEKLFFFFFQNRTLSNQGSWQRDCRGDVAAGTTFNQFLKLARFQQ</sequence>
<accession>A0A9D4AYU9</accession>
<comment type="caution">
    <text evidence="1">The sequence shown here is derived from an EMBL/GenBank/DDBJ whole genome shotgun (WGS) entry which is preliminary data.</text>
</comment>
<dbReference type="EMBL" id="JAHDVG010000482">
    <property type="protein sequence ID" value="KAH1173836.1"/>
    <property type="molecule type" value="Genomic_DNA"/>
</dbReference>
<keyword evidence="2" id="KW-1185">Reference proteome</keyword>
<name>A0A9D4AYU9_9SAUR</name>